<dbReference type="SMR" id="A0A679LLH5"/>
<dbReference type="NCBIfam" id="TIGR00103">
    <property type="entry name" value="DNA_YbaB_EbfC"/>
    <property type="match status" value="1"/>
</dbReference>
<dbReference type="RefSeq" id="WP_003420408.1">
    <property type="nucleotide sequence ID" value="NC_002945.4"/>
</dbReference>
<evidence type="ECO:0000313" key="5">
    <source>
        <dbReference type="EMBL" id="CAB0188004.1"/>
    </source>
</evidence>
<keyword evidence="1 2" id="KW-0238">DNA-binding</keyword>
<evidence type="ECO:0000256" key="3">
    <source>
        <dbReference type="SAM" id="Coils"/>
    </source>
</evidence>
<proteinExistence type="inferred from homology"/>
<dbReference type="Pfam" id="PF02575">
    <property type="entry name" value="YbaB_DNA_bd"/>
    <property type="match status" value="1"/>
</dbReference>
<reference evidence="5" key="1">
    <citation type="submission" date="2020-02" db="EMBL/GenBank/DDBJ databases">
        <authorList>
            <person name="Farrell D."/>
            <person name="Gordon V S."/>
        </authorList>
    </citation>
    <scope>NUCLEOTIDE SEQUENCE</scope>
    <source>
        <strain evidence="5">AF2122/97</strain>
    </source>
</reference>
<dbReference type="InterPro" id="IPR036894">
    <property type="entry name" value="YbaB-like_sf"/>
</dbReference>
<gene>
    <name evidence="5" type="ORF">BQ2027_MB3743C</name>
</gene>
<comment type="subunit">
    <text evidence="2">Homodimer.</text>
</comment>
<dbReference type="PIRSF" id="PIRSF004555">
    <property type="entry name" value="UCP004555"/>
    <property type="match status" value="1"/>
</dbReference>
<feature type="coiled-coil region" evidence="3">
    <location>
        <begin position="7"/>
        <end position="34"/>
    </location>
</feature>
<dbReference type="AlphaFoldDB" id="A0A679LLH5"/>
<evidence type="ECO:0000256" key="1">
    <source>
        <dbReference type="ARBA" id="ARBA00023125"/>
    </source>
</evidence>
<dbReference type="GO" id="GO:0043590">
    <property type="term" value="C:bacterial nucleoid"/>
    <property type="evidence" value="ECO:0007669"/>
    <property type="project" value="UniProtKB-UniRule"/>
</dbReference>
<dbReference type="PANTHER" id="PTHR33449">
    <property type="entry name" value="NUCLEOID-ASSOCIATED PROTEIN YBAB"/>
    <property type="match status" value="1"/>
</dbReference>
<dbReference type="Gene3D" id="3.30.1310.10">
    <property type="entry name" value="Nucleoid-associated protein YbaB-like domain"/>
    <property type="match status" value="1"/>
</dbReference>
<dbReference type="KEGG" id="mbo:BQ2027_MB3743C"/>
<comment type="similarity">
    <text evidence="2">Belongs to the YbaB/EbfC family.</text>
</comment>
<comment type="subcellular location">
    <subcellularLocation>
        <location evidence="2">Cytoplasm</location>
        <location evidence="2">Nucleoid</location>
    </subcellularLocation>
</comment>
<dbReference type="SUPFAM" id="SSF82607">
    <property type="entry name" value="YbaB-like"/>
    <property type="match status" value="1"/>
</dbReference>
<keyword evidence="3" id="KW-0175">Coiled coil</keyword>
<sequence>MQPGGDMSALLAQAQQMQQKLLEAQQQLANSEVHGQAGGGLVKVVVKGSGEVIGVTIDPKVVDPDDIETLQDLIVGAMRDASQQVTKMAQERLGALAGAMRPPAPPAAPPGAPGMPGMPGMPGAPGAPPVPGI</sequence>
<evidence type="ECO:0000256" key="4">
    <source>
        <dbReference type="SAM" id="MobiDB-lite"/>
    </source>
</evidence>
<dbReference type="GO" id="GO:0003677">
    <property type="term" value="F:DNA binding"/>
    <property type="evidence" value="ECO:0007669"/>
    <property type="project" value="UniProtKB-UniRule"/>
</dbReference>
<dbReference type="InterPro" id="IPR004401">
    <property type="entry name" value="YbaB/EbfC"/>
</dbReference>
<comment type="function">
    <text evidence="2">Binds to DNA and alters its conformation. May be involved in regulation of gene expression, nucleoid organization and DNA protection.</text>
</comment>
<keyword evidence="2" id="KW-0963">Cytoplasm</keyword>
<dbReference type="HAMAP" id="MF_00274">
    <property type="entry name" value="DNA_YbaB_EbfC"/>
    <property type="match status" value="1"/>
</dbReference>
<feature type="compositionally biased region" description="Pro residues" evidence="4">
    <location>
        <begin position="102"/>
        <end position="113"/>
    </location>
</feature>
<name>A0A679LLH5_MYCBO</name>
<accession>A0A679LLH5</accession>
<dbReference type="EMBL" id="LR777660">
    <property type="protein sequence ID" value="CAB0188004.1"/>
    <property type="molecule type" value="Genomic_DNA"/>
</dbReference>
<dbReference type="PANTHER" id="PTHR33449:SF1">
    <property type="entry name" value="NUCLEOID-ASSOCIATED PROTEIN YBAB"/>
    <property type="match status" value="1"/>
</dbReference>
<evidence type="ECO:0000256" key="2">
    <source>
        <dbReference type="HAMAP-Rule" id="MF_00274"/>
    </source>
</evidence>
<protein>
    <recommendedName>
        <fullName evidence="2">Nucleoid-associated protein BQ2027_MB3743C</fullName>
    </recommendedName>
</protein>
<organism evidence="5">
    <name type="scientific">Mycobacterium bovis (strain ATCC BAA-935 / AF2122/97)</name>
    <dbReference type="NCBI Taxonomy" id="233413"/>
    <lineage>
        <taxon>Bacteria</taxon>
        <taxon>Bacillati</taxon>
        <taxon>Actinomycetota</taxon>
        <taxon>Actinomycetes</taxon>
        <taxon>Mycobacteriales</taxon>
        <taxon>Mycobacteriaceae</taxon>
        <taxon>Mycobacterium</taxon>
        <taxon>Mycobacterium tuberculosis complex</taxon>
    </lineage>
</organism>
<dbReference type="GeneID" id="45427715"/>
<feature type="region of interest" description="Disordered" evidence="4">
    <location>
        <begin position="98"/>
        <end position="133"/>
    </location>
</feature>
<dbReference type="GO" id="GO:0005829">
    <property type="term" value="C:cytosol"/>
    <property type="evidence" value="ECO:0007669"/>
    <property type="project" value="TreeGrafter"/>
</dbReference>